<name>A0ABR6XQT7_9BURK</name>
<dbReference type="InterPro" id="IPR036388">
    <property type="entry name" value="WH-like_DNA-bd_sf"/>
</dbReference>
<dbReference type="Pfam" id="PF01047">
    <property type="entry name" value="MarR"/>
    <property type="match status" value="1"/>
</dbReference>
<protein>
    <submittedName>
        <fullName evidence="2">Winged helix-turn-helix transcriptional regulator</fullName>
    </submittedName>
</protein>
<dbReference type="PROSITE" id="PS50995">
    <property type="entry name" value="HTH_MARR_2"/>
    <property type="match status" value="1"/>
</dbReference>
<dbReference type="PANTHER" id="PTHR33164:SF43">
    <property type="entry name" value="HTH-TYPE TRANSCRIPTIONAL REPRESSOR YETL"/>
    <property type="match status" value="1"/>
</dbReference>
<organism evidence="2 3">
    <name type="scientific">Undibacterium amnicola</name>
    <dbReference type="NCBI Taxonomy" id="1834038"/>
    <lineage>
        <taxon>Bacteria</taxon>
        <taxon>Pseudomonadati</taxon>
        <taxon>Pseudomonadota</taxon>
        <taxon>Betaproteobacteria</taxon>
        <taxon>Burkholderiales</taxon>
        <taxon>Oxalobacteraceae</taxon>
        <taxon>Undibacterium</taxon>
    </lineage>
</organism>
<evidence type="ECO:0000313" key="3">
    <source>
        <dbReference type="Proteomes" id="UP000643610"/>
    </source>
</evidence>
<dbReference type="SUPFAM" id="SSF46785">
    <property type="entry name" value="Winged helix' DNA-binding domain"/>
    <property type="match status" value="1"/>
</dbReference>
<dbReference type="EMBL" id="JACOFU010000003">
    <property type="protein sequence ID" value="MBC3831859.1"/>
    <property type="molecule type" value="Genomic_DNA"/>
</dbReference>
<gene>
    <name evidence="2" type="ORF">H8K33_10090</name>
</gene>
<dbReference type="InterPro" id="IPR036390">
    <property type="entry name" value="WH_DNA-bd_sf"/>
</dbReference>
<accession>A0ABR6XQT7</accession>
<proteinExistence type="predicted"/>
<dbReference type="Proteomes" id="UP000643610">
    <property type="component" value="Unassembled WGS sequence"/>
</dbReference>
<dbReference type="Gene3D" id="1.10.10.10">
    <property type="entry name" value="Winged helix-like DNA-binding domain superfamily/Winged helix DNA-binding domain"/>
    <property type="match status" value="1"/>
</dbReference>
<reference evidence="2 3" key="1">
    <citation type="submission" date="2020-08" db="EMBL/GenBank/DDBJ databases">
        <title>Novel species isolated from subtropical streams in China.</title>
        <authorList>
            <person name="Lu H."/>
        </authorList>
    </citation>
    <scope>NUCLEOTIDE SEQUENCE [LARGE SCALE GENOMIC DNA]</scope>
    <source>
        <strain evidence="2 3">KCTC 52442</strain>
    </source>
</reference>
<dbReference type="RefSeq" id="WP_186890885.1">
    <property type="nucleotide sequence ID" value="NZ_JACOFU010000003.1"/>
</dbReference>
<keyword evidence="3" id="KW-1185">Reference proteome</keyword>
<comment type="caution">
    <text evidence="2">The sequence shown here is derived from an EMBL/GenBank/DDBJ whole genome shotgun (WGS) entry which is preliminary data.</text>
</comment>
<evidence type="ECO:0000259" key="1">
    <source>
        <dbReference type="PROSITE" id="PS50995"/>
    </source>
</evidence>
<dbReference type="SMART" id="SM00347">
    <property type="entry name" value="HTH_MARR"/>
    <property type="match status" value="1"/>
</dbReference>
<evidence type="ECO:0000313" key="2">
    <source>
        <dbReference type="EMBL" id="MBC3831859.1"/>
    </source>
</evidence>
<dbReference type="PANTHER" id="PTHR33164">
    <property type="entry name" value="TRANSCRIPTIONAL REGULATOR, MARR FAMILY"/>
    <property type="match status" value="1"/>
</dbReference>
<dbReference type="InterPro" id="IPR039422">
    <property type="entry name" value="MarR/SlyA-like"/>
</dbReference>
<dbReference type="InterPro" id="IPR000835">
    <property type="entry name" value="HTH_MarR-typ"/>
</dbReference>
<feature type="domain" description="HTH marR-type" evidence="1">
    <location>
        <begin position="13"/>
        <end position="145"/>
    </location>
</feature>
<sequence length="155" mass="17491">MKQTQNLVPSELDAHLGFWMRYVSNQVSSRFENQLTSYEVTVTEWVALRALYQQATTTHANLIDELGMTKGAASKVITKLEAKGLASRSYAADSARDQVLYLTPAGKRLVPRLAAVADENDDFFFGHLSKTSREELMSMMRDLVAYHEMKELPTK</sequence>